<organism evidence="5 6">
    <name type="scientific">Micromonospora musae</name>
    <dbReference type="NCBI Taxonomy" id="1894970"/>
    <lineage>
        <taxon>Bacteria</taxon>
        <taxon>Bacillati</taxon>
        <taxon>Actinomycetota</taxon>
        <taxon>Actinomycetes</taxon>
        <taxon>Micromonosporales</taxon>
        <taxon>Micromonosporaceae</taxon>
        <taxon>Micromonospora</taxon>
    </lineage>
</organism>
<dbReference type="AlphaFoldDB" id="A0A3A9YB52"/>
<dbReference type="InterPro" id="IPR051550">
    <property type="entry name" value="SCF-Subunits/Alg-Epimerases"/>
</dbReference>
<comment type="caution">
    <text evidence="5">The sequence shown here is derived from an EMBL/GenBank/DDBJ whole genome shotgun (WGS) entry which is preliminary data.</text>
</comment>
<feature type="compositionally biased region" description="Low complexity" evidence="2">
    <location>
        <begin position="1"/>
        <end position="12"/>
    </location>
</feature>
<dbReference type="PANTHER" id="PTHR22990">
    <property type="entry name" value="F-BOX ONLY PROTEIN"/>
    <property type="match status" value="1"/>
</dbReference>
<dbReference type="InterPro" id="IPR011050">
    <property type="entry name" value="Pectin_lyase_fold/virulence"/>
</dbReference>
<evidence type="ECO:0000256" key="1">
    <source>
        <dbReference type="ARBA" id="ARBA00022737"/>
    </source>
</evidence>
<feature type="domain" description="Rhamnogalacturonase A/B/Epimerase-like pectate lyase" evidence="3">
    <location>
        <begin position="53"/>
        <end position="118"/>
    </location>
</feature>
<dbReference type="SMART" id="SM00710">
    <property type="entry name" value="PbH1"/>
    <property type="match status" value="10"/>
</dbReference>
<proteinExistence type="predicted"/>
<protein>
    <submittedName>
        <fullName evidence="5">Right-handed parallel beta-helix repeat-containing protein</fullName>
    </submittedName>
</protein>
<dbReference type="InterPro" id="IPR039448">
    <property type="entry name" value="Beta_helix"/>
</dbReference>
<feature type="domain" description="Right handed beta helix" evidence="4">
    <location>
        <begin position="277"/>
        <end position="370"/>
    </location>
</feature>
<dbReference type="Pfam" id="PF12708">
    <property type="entry name" value="Pect-lyase_RHGA_epim"/>
    <property type="match status" value="1"/>
</dbReference>
<dbReference type="Pfam" id="PF13229">
    <property type="entry name" value="Beta_helix"/>
    <property type="match status" value="1"/>
</dbReference>
<gene>
    <name evidence="5" type="ORF">D7044_06365</name>
</gene>
<reference evidence="5 6" key="1">
    <citation type="submission" date="2018-09" db="EMBL/GenBank/DDBJ databases">
        <title>Micromonospora sp. nov. MS1-9, isolated from a root of Musa sp.</title>
        <authorList>
            <person name="Kuncharoen N."/>
            <person name="Kudo T."/>
            <person name="Ohkuma M."/>
            <person name="Yuki M."/>
            <person name="Tanasupawat S."/>
        </authorList>
    </citation>
    <scope>NUCLEOTIDE SEQUENCE [LARGE SCALE GENOMIC DNA]</scope>
    <source>
        <strain evidence="5 6">MS1-9</strain>
    </source>
</reference>
<dbReference type="InterPro" id="IPR006626">
    <property type="entry name" value="PbH1"/>
</dbReference>
<dbReference type="InterPro" id="IPR012334">
    <property type="entry name" value="Pectin_lyas_fold"/>
</dbReference>
<dbReference type="Proteomes" id="UP000275865">
    <property type="component" value="Unassembled WGS sequence"/>
</dbReference>
<sequence>MRRAGAFSAGARGNAGGGSRDRPRKERRVSQHGLPTVALRPTPVAGAPLYCDARECGLQGDGVTNDQPALSALVDRLGAGYASDGRPRVIYCPPGIYSIRDAGTIWRSGVSLIGAGPAATRFVLSNEGNRADPTPLAYWTTVQHGAGRDRHIADCTFADFQIDGSGVAMAEYSYLAKGLGLQYVVRGVFRNLYIHHTGATGLGCDFLQDSLIEACVVVGCGRLDNGEEIGGAGIGVGIGGWGEVERLTIANCTTVGNGTNGIFLELQKDYWPPPRGFRIIGCHSQANRFGISDWGADGLIVSACTLTGNLEAGFDVSGNGTAGVAGRGGLVTDCVIDRNVGDGVSIGNTPGPYTVRGNRISGNGAYGHHQHALGRVYPGRAEHVVIDSNEIWDNGLDGIRIDCPMADAVVVNNRIRNNGRRRAPAGSGSGEAVRYGLRAVTDRSARWPADGHRGKVVRVGPRTAVVAGNTDTELALAEVRPDASSGWSADVPAPGARYELPGPPPVRAGITVNAAFDSATVRGNRIWDHRDEQGQTYGLWITSDGSCVDCRVQDNDFAGNAEGPLRLDTPPIGGRWEGNHHDEG</sequence>
<dbReference type="EMBL" id="RAZT01000003">
    <property type="protein sequence ID" value="RKN34468.1"/>
    <property type="molecule type" value="Genomic_DNA"/>
</dbReference>
<evidence type="ECO:0000259" key="4">
    <source>
        <dbReference type="Pfam" id="PF13229"/>
    </source>
</evidence>
<evidence type="ECO:0000313" key="5">
    <source>
        <dbReference type="EMBL" id="RKN34468.1"/>
    </source>
</evidence>
<accession>A0A3A9YB52</accession>
<dbReference type="SUPFAM" id="SSF51126">
    <property type="entry name" value="Pectin lyase-like"/>
    <property type="match status" value="1"/>
</dbReference>
<dbReference type="PANTHER" id="PTHR22990:SF15">
    <property type="entry name" value="F-BOX ONLY PROTEIN 10"/>
    <property type="match status" value="1"/>
</dbReference>
<feature type="region of interest" description="Disordered" evidence="2">
    <location>
        <begin position="561"/>
        <end position="584"/>
    </location>
</feature>
<evidence type="ECO:0000313" key="6">
    <source>
        <dbReference type="Proteomes" id="UP000275865"/>
    </source>
</evidence>
<feature type="region of interest" description="Disordered" evidence="2">
    <location>
        <begin position="1"/>
        <end position="33"/>
    </location>
</feature>
<evidence type="ECO:0000259" key="3">
    <source>
        <dbReference type="Pfam" id="PF12708"/>
    </source>
</evidence>
<keyword evidence="1" id="KW-0677">Repeat</keyword>
<name>A0A3A9YB52_9ACTN</name>
<dbReference type="Gene3D" id="2.160.20.10">
    <property type="entry name" value="Single-stranded right-handed beta-helix, Pectin lyase-like"/>
    <property type="match status" value="2"/>
</dbReference>
<evidence type="ECO:0000256" key="2">
    <source>
        <dbReference type="SAM" id="MobiDB-lite"/>
    </source>
</evidence>
<dbReference type="InterPro" id="IPR024535">
    <property type="entry name" value="RHGA/B-epi-like_pectate_lyase"/>
</dbReference>